<reference evidence="1" key="1">
    <citation type="submission" date="2020-11" db="EMBL/GenBank/DDBJ databases">
        <title>Sequencing the genomes of 1000 actinobacteria strains.</title>
        <authorList>
            <person name="Klenk H.-P."/>
        </authorList>
    </citation>
    <scope>NUCLEOTIDE SEQUENCE</scope>
    <source>
        <strain evidence="1">DSM 45356</strain>
    </source>
</reference>
<gene>
    <name evidence="1" type="ORF">IW245_004119</name>
</gene>
<proteinExistence type="predicted"/>
<organism evidence="1 2">
    <name type="scientific">Longispora fulva</name>
    <dbReference type="NCBI Taxonomy" id="619741"/>
    <lineage>
        <taxon>Bacteria</taxon>
        <taxon>Bacillati</taxon>
        <taxon>Actinomycetota</taxon>
        <taxon>Actinomycetes</taxon>
        <taxon>Micromonosporales</taxon>
        <taxon>Micromonosporaceae</taxon>
        <taxon>Longispora</taxon>
    </lineage>
</organism>
<protein>
    <submittedName>
        <fullName evidence="1">Uncharacterized protein</fullName>
    </submittedName>
</protein>
<accession>A0A8J7KH02</accession>
<name>A0A8J7KH02_9ACTN</name>
<dbReference type="RefSeq" id="WP_197004734.1">
    <property type="nucleotide sequence ID" value="NZ_BONS01000017.1"/>
</dbReference>
<dbReference type="AlphaFoldDB" id="A0A8J7KH02"/>
<evidence type="ECO:0000313" key="2">
    <source>
        <dbReference type="Proteomes" id="UP000622552"/>
    </source>
</evidence>
<comment type="caution">
    <text evidence="1">The sequence shown here is derived from an EMBL/GenBank/DDBJ whole genome shotgun (WGS) entry which is preliminary data.</text>
</comment>
<keyword evidence="2" id="KW-1185">Reference proteome</keyword>
<evidence type="ECO:0000313" key="1">
    <source>
        <dbReference type="EMBL" id="MBG6137925.1"/>
    </source>
</evidence>
<dbReference type="Proteomes" id="UP000622552">
    <property type="component" value="Unassembled WGS sequence"/>
</dbReference>
<sequence>MTAPADVLARLEELRSLARIVHRLDRYDGPDRGFVGAVRDELVEALAGRGVGRVDVVPRGDRPLAERAVAWGWGFLPVQVAVGRGEESSGEDVVGSG</sequence>
<dbReference type="EMBL" id="JADOUF010000001">
    <property type="protein sequence ID" value="MBG6137925.1"/>
    <property type="molecule type" value="Genomic_DNA"/>
</dbReference>